<dbReference type="STRING" id="103827.A0A0N5D769"/>
<dbReference type="PROSITE" id="PS51808">
    <property type="entry name" value="CHCH"/>
    <property type="match status" value="1"/>
</dbReference>
<dbReference type="AlphaFoldDB" id="A0A0N5D769"/>
<dbReference type="WBParaSite" id="TCLT_0000890401-mRNA-1">
    <property type="protein sequence ID" value="TCLT_0000890401-mRNA-1"/>
    <property type="gene ID" value="TCLT_0000890401"/>
</dbReference>
<evidence type="ECO:0000313" key="5">
    <source>
        <dbReference type="EMBL" id="VDN06481.1"/>
    </source>
</evidence>
<comment type="function">
    <text evidence="1">Involved in an early step of the mitochondrial complex IV assembly process.</text>
</comment>
<evidence type="ECO:0000256" key="3">
    <source>
        <dbReference type="ARBA" id="ARBA00021904"/>
    </source>
</evidence>
<gene>
    <name evidence="5" type="ORF">TCLT_LOCUS8893</name>
</gene>
<organism evidence="7">
    <name type="scientific">Thelazia callipaeda</name>
    <name type="common">Oriental eyeworm</name>
    <name type="synonym">Parasitic nematode</name>
    <dbReference type="NCBI Taxonomy" id="103827"/>
    <lineage>
        <taxon>Eukaryota</taxon>
        <taxon>Metazoa</taxon>
        <taxon>Ecdysozoa</taxon>
        <taxon>Nematoda</taxon>
        <taxon>Chromadorea</taxon>
        <taxon>Rhabditida</taxon>
        <taxon>Spirurina</taxon>
        <taxon>Spiruromorpha</taxon>
        <taxon>Thelazioidea</taxon>
        <taxon>Thelaziidae</taxon>
        <taxon>Thelazia</taxon>
    </lineage>
</organism>
<keyword evidence="4" id="KW-1015">Disulfide bond</keyword>
<evidence type="ECO:0000313" key="7">
    <source>
        <dbReference type="WBParaSite" id="TCLT_0000890401-mRNA-1"/>
    </source>
</evidence>
<sequence length="69" mass="8044">MLSYFKQSDCVQKEHRQAIDCLHSRANTVPSRCFELLETFAQCKLSMIDNRLRARGKKVDLPEVETTEK</sequence>
<evidence type="ECO:0000256" key="1">
    <source>
        <dbReference type="ARBA" id="ARBA00003186"/>
    </source>
</evidence>
<proteinExistence type="inferred from homology"/>
<dbReference type="EMBL" id="UYYF01004698">
    <property type="protein sequence ID" value="VDN06481.1"/>
    <property type="molecule type" value="Genomic_DNA"/>
</dbReference>
<dbReference type="GO" id="GO:0005739">
    <property type="term" value="C:mitochondrion"/>
    <property type="evidence" value="ECO:0007669"/>
    <property type="project" value="TreeGrafter"/>
</dbReference>
<protein>
    <recommendedName>
        <fullName evidence="3">Cytochrome c oxidase assembly factor 5</fullName>
    </recommendedName>
</protein>
<dbReference type="PANTHER" id="PTHR28627">
    <property type="entry name" value="CYTOCHROME C OXIDASE ASSEMBLY FACTOR 5"/>
    <property type="match status" value="1"/>
</dbReference>
<dbReference type="InterPro" id="IPR018793">
    <property type="entry name" value="Cyt_c_oxidase_assmbl_Pet191"/>
</dbReference>
<evidence type="ECO:0000256" key="2">
    <source>
        <dbReference type="ARBA" id="ARBA00007785"/>
    </source>
</evidence>
<comment type="similarity">
    <text evidence="2">Belongs to the PET191 family.</text>
</comment>
<evidence type="ECO:0000313" key="6">
    <source>
        <dbReference type="Proteomes" id="UP000276776"/>
    </source>
</evidence>
<dbReference type="OrthoDB" id="282149at2759"/>
<evidence type="ECO:0000256" key="4">
    <source>
        <dbReference type="ARBA" id="ARBA00023157"/>
    </source>
</evidence>
<keyword evidence="6" id="KW-1185">Reference proteome</keyword>
<reference evidence="5 6" key="2">
    <citation type="submission" date="2018-11" db="EMBL/GenBank/DDBJ databases">
        <authorList>
            <consortium name="Pathogen Informatics"/>
        </authorList>
    </citation>
    <scope>NUCLEOTIDE SEQUENCE [LARGE SCALE GENOMIC DNA]</scope>
</reference>
<name>A0A0N5D769_THECL</name>
<dbReference type="PANTHER" id="PTHR28627:SF1">
    <property type="entry name" value="CYTOCHROME C OXIDASE ASSEMBLY FACTOR 5"/>
    <property type="match status" value="1"/>
</dbReference>
<dbReference type="Proteomes" id="UP000276776">
    <property type="component" value="Unassembled WGS sequence"/>
</dbReference>
<accession>A0A0N5D769</accession>
<dbReference type="Pfam" id="PF10203">
    <property type="entry name" value="Pet191_N"/>
    <property type="match status" value="1"/>
</dbReference>
<dbReference type="GO" id="GO:0033617">
    <property type="term" value="P:mitochondrial respiratory chain complex IV assembly"/>
    <property type="evidence" value="ECO:0007669"/>
    <property type="project" value="TreeGrafter"/>
</dbReference>
<reference evidence="7" key="1">
    <citation type="submission" date="2017-02" db="UniProtKB">
        <authorList>
            <consortium name="WormBaseParasite"/>
        </authorList>
    </citation>
    <scope>IDENTIFICATION</scope>
</reference>